<evidence type="ECO:0000313" key="1">
    <source>
        <dbReference type="EMBL" id="MDP0971232.1"/>
    </source>
</evidence>
<feature type="non-terminal residue" evidence="1">
    <location>
        <position position="83"/>
    </location>
</feature>
<name>A0AAW8AQ22_KLEPN</name>
<protein>
    <submittedName>
        <fullName evidence="1">Uncharacterized protein</fullName>
    </submittedName>
</protein>
<dbReference type="InterPro" id="IPR029044">
    <property type="entry name" value="Nucleotide-diphossugar_trans"/>
</dbReference>
<dbReference type="EMBL" id="JAUUIA010000480">
    <property type="protein sequence ID" value="MDP0971232.1"/>
    <property type="molecule type" value="Genomic_DNA"/>
</dbReference>
<reference evidence="1" key="1">
    <citation type="submission" date="2023-07" db="EMBL/GenBank/DDBJ databases">
        <authorList>
            <person name="Peng Z."/>
        </authorList>
    </citation>
    <scope>NUCLEOTIDE SEQUENCE</scope>
    <source>
        <strain evidence="1">KP219</strain>
    </source>
</reference>
<evidence type="ECO:0000313" key="2">
    <source>
        <dbReference type="Proteomes" id="UP001244490"/>
    </source>
</evidence>
<dbReference type="SUPFAM" id="SSF53448">
    <property type="entry name" value="Nucleotide-diphospho-sugar transferases"/>
    <property type="match status" value="1"/>
</dbReference>
<organism evidence="1 2">
    <name type="scientific">Klebsiella pneumoniae</name>
    <dbReference type="NCBI Taxonomy" id="573"/>
    <lineage>
        <taxon>Bacteria</taxon>
        <taxon>Pseudomonadati</taxon>
        <taxon>Pseudomonadota</taxon>
        <taxon>Gammaproteobacteria</taxon>
        <taxon>Enterobacterales</taxon>
        <taxon>Enterobacteriaceae</taxon>
        <taxon>Klebsiella/Raoultella group</taxon>
        <taxon>Klebsiella</taxon>
        <taxon>Klebsiella pneumoniae complex</taxon>
    </lineage>
</organism>
<dbReference type="Proteomes" id="UP001244490">
    <property type="component" value="Unassembled WGS sequence"/>
</dbReference>
<accession>A0AAW8AQ22</accession>
<gene>
    <name evidence="1" type="ORF">Q6294_30285</name>
</gene>
<sequence length="83" mass="9263">MNNDTEFTPGLIQTLVDQLEADQSIGICSPKIRYYDQPDTLQYAGFTAMNYRTARNKCVGEFEKDLGQYDGLTGYTAFIHGAA</sequence>
<proteinExistence type="predicted"/>
<comment type="caution">
    <text evidence="1">The sequence shown here is derived from an EMBL/GenBank/DDBJ whole genome shotgun (WGS) entry which is preliminary data.</text>
</comment>
<dbReference type="AlphaFoldDB" id="A0AAW8AQ22"/>